<gene>
    <name evidence="22" type="ORF">J2W88_003769</name>
    <name evidence="23" type="ORF">J2W93_002018</name>
</gene>
<dbReference type="GO" id="GO:0042128">
    <property type="term" value="P:nitrate assimilation"/>
    <property type="evidence" value="ECO:0007669"/>
    <property type="project" value="UniProtKB-UniRule"/>
</dbReference>
<dbReference type="CDD" id="cd19944">
    <property type="entry name" value="NirB_Fer2_BFD-like_2"/>
    <property type="match status" value="1"/>
</dbReference>
<feature type="domain" description="Nitrite/Sulfite reductase ferredoxin-like" evidence="18">
    <location>
        <begin position="567"/>
        <end position="628"/>
    </location>
</feature>
<evidence type="ECO:0000256" key="4">
    <source>
        <dbReference type="ARBA" id="ARBA00022485"/>
    </source>
</evidence>
<evidence type="ECO:0000256" key="7">
    <source>
        <dbReference type="ARBA" id="ARBA00022714"/>
    </source>
</evidence>
<dbReference type="Gene3D" id="1.10.10.1100">
    <property type="entry name" value="BFD-like [2Fe-2S]-binding domain"/>
    <property type="match status" value="1"/>
</dbReference>
<evidence type="ECO:0000256" key="15">
    <source>
        <dbReference type="PIRNR" id="PIRNR037149"/>
    </source>
</evidence>
<keyword evidence="13 15" id="KW-0534">Nitrate assimilation</keyword>
<dbReference type="Pfam" id="PF18267">
    <property type="entry name" value="Rubredoxin_C"/>
    <property type="match status" value="1"/>
</dbReference>
<dbReference type="NCBIfam" id="TIGR02374">
    <property type="entry name" value="nitri_red_nirB"/>
    <property type="match status" value="1"/>
</dbReference>
<keyword evidence="6 15" id="KW-0285">Flavoprotein</keyword>
<name>A0AAJ2F282_ACIDE</name>
<feature type="binding site" evidence="16">
    <location>
        <position position="686"/>
    </location>
    <ligand>
        <name>[4Fe-4S] cluster</name>
        <dbReference type="ChEBI" id="CHEBI:49883"/>
    </ligand>
</feature>
<evidence type="ECO:0000259" key="21">
    <source>
        <dbReference type="Pfam" id="PF18267"/>
    </source>
</evidence>
<dbReference type="Pfam" id="PF04324">
    <property type="entry name" value="Fer2_BFD"/>
    <property type="match status" value="2"/>
</dbReference>
<evidence type="ECO:0000256" key="13">
    <source>
        <dbReference type="ARBA" id="ARBA00023063"/>
    </source>
</evidence>
<sequence>MKKLKLVMVGNGMAGVRTLEELLKIAPDLYDITVFGAEPHPNYNRILLSPVLAGEQTIDEIILNDWQWYADNHITLHTGFTVTDVDRVRRVVTATSKDGDVITAEYDRLIMATGSNPFILPVPGKDLQGVLAYRDIADTQAMIDAAATYKHAVVIGGGLLGLEAANGLMKRGMTVSVVHVMPSLMERQLDDVAGKMLQKSLEGRGMRFLMGAQTQELVGNAEGRVSAVKFKDGTEVPADLVVMAVGIRPNTALAEKMRLHVNRGIVVSDTLQTTTDARIYAVGECAAHRGIAYGLVAPLFEQGKVLANHLAEFGIGRYQGSLTSTKLKVTGIDLFSAGDFQGGDNTEEIVMSDPFGGVYKKLVIKDDKLVGACLYGDTVDGSWYFKLLRDGRSVSDIRDKLMFGESNIGDVGHQGQSKASAMADSDEVCGCNGVTKGAICKAIKDKGLFTLDEVRKHTKASASCGSCTGLVEQIIMFTAGGDYSATPKTKAMCGCTDHGHQAVRDAIRANKLLSIGDVFKFMEWKTPNGCASCRPAVNYYLISTWPKDAKDDPQSRAINERSHANIQKDGTYSVIPRMWGGETTADELRRIADAVDKYNIPTVKVTGGQRIDLLGVKKEDLVNVWKDIGMPSGHAYAKALRTVKTCVGSEWCRMGTQDSTQMGKDLERAMWRMYAPHKVKFAVSGCPRNCAEAGIKDVGIIGVDSGWEMYIAGNGGIKTEVAHFFTKLKTAEEVLEYTGAFCELYRQEGWYLERTVHYVSRVGLDYVKKRILEDHEGRKALWEQLQFALDGEPDPWFEFDKAAVDTRQFAPLTAA</sequence>
<feature type="domain" description="BFD-like [2Fe-2S]-binding" evidence="19">
    <location>
        <begin position="492"/>
        <end position="542"/>
    </location>
</feature>
<evidence type="ECO:0000256" key="5">
    <source>
        <dbReference type="ARBA" id="ARBA00022617"/>
    </source>
</evidence>
<evidence type="ECO:0000256" key="3">
    <source>
        <dbReference type="ARBA" id="ARBA00010429"/>
    </source>
</evidence>
<evidence type="ECO:0000256" key="2">
    <source>
        <dbReference type="ARBA" id="ARBA00005096"/>
    </source>
</evidence>
<dbReference type="InterPro" id="IPR041575">
    <property type="entry name" value="Rubredoxin_C"/>
</dbReference>
<evidence type="ECO:0000259" key="20">
    <source>
        <dbReference type="Pfam" id="PF07992"/>
    </source>
</evidence>
<dbReference type="InterPro" id="IPR017121">
    <property type="entry name" value="Nitrite_Rdtase_lsu"/>
</dbReference>
<evidence type="ECO:0000256" key="6">
    <source>
        <dbReference type="ARBA" id="ARBA00022630"/>
    </source>
</evidence>
<dbReference type="EMBL" id="JAVDTS010000003">
    <property type="protein sequence ID" value="MDR6837180.1"/>
    <property type="molecule type" value="Genomic_DNA"/>
</dbReference>
<dbReference type="CDD" id="cd19943">
    <property type="entry name" value="NirB_Fer2_BFD-like_1"/>
    <property type="match status" value="1"/>
</dbReference>
<organism evidence="22 25">
    <name type="scientific">Acidovorax delafieldii</name>
    <name type="common">Pseudomonas delafieldii</name>
    <dbReference type="NCBI Taxonomy" id="47920"/>
    <lineage>
        <taxon>Bacteria</taxon>
        <taxon>Pseudomonadati</taxon>
        <taxon>Pseudomonadota</taxon>
        <taxon>Betaproteobacteria</taxon>
        <taxon>Burkholderiales</taxon>
        <taxon>Comamonadaceae</taxon>
        <taxon>Acidovorax</taxon>
    </lineage>
</organism>
<dbReference type="GO" id="GO:0051537">
    <property type="term" value="F:2 iron, 2 sulfur cluster binding"/>
    <property type="evidence" value="ECO:0007669"/>
    <property type="project" value="UniProtKB-KW"/>
</dbReference>
<feature type="binding site" description="axial binding residue" evidence="16">
    <location>
        <position position="690"/>
    </location>
    <ligand>
        <name>siroheme</name>
        <dbReference type="ChEBI" id="CHEBI:60052"/>
    </ligand>
    <ligandPart>
        <name>Fe</name>
        <dbReference type="ChEBI" id="CHEBI:18248"/>
    </ligandPart>
</feature>
<dbReference type="InterPro" id="IPR023753">
    <property type="entry name" value="FAD/NAD-binding_dom"/>
</dbReference>
<comment type="pathway">
    <text evidence="2">Nitrogen metabolism; nitrate reduction (assimilation).</text>
</comment>
<dbReference type="GO" id="GO:0020037">
    <property type="term" value="F:heme binding"/>
    <property type="evidence" value="ECO:0007669"/>
    <property type="project" value="InterPro"/>
</dbReference>
<dbReference type="SUPFAM" id="SSF56014">
    <property type="entry name" value="Nitrite and sulphite reductase 4Fe-4S domain-like"/>
    <property type="match status" value="1"/>
</dbReference>
<comment type="cofactor">
    <cofactor evidence="1 15">
        <name>FAD</name>
        <dbReference type="ChEBI" id="CHEBI:57692"/>
    </cofactor>
</comment>
<dbReference type="PRINTS" id="PR00368">
    <property type="entry name" value="FADPNR"/>
</dbReference>
<evidence type="ECO:0000256" key="9">
    <source>
        <dbReference type="ARBA" id="ARBA00022827"/>
    </source>
</evidence>
<proteinExistence type="inferred from homology"/>
<dbReference type="EC" id="1.7.1.15" evidence="22"/>
<evidence type="ECO:0000313" key="22">
    <source>
        <dbReference type="EMBL" id="MDR6768465.1"/>
    </source>
</evidence>
<comment type="cofactor">
    <cofactor evidence="14">
        <name>[2Fe-2S] cluster</name>
        <dbReference type="ChEBI" id="CHEBI:190135"/>
    </cofactor>
</comment>
<dbReference type="Gene3D" id="3.30.413.10">
    <property type="entry name" value="Sulfite Reductase Hemoprotein, domain 1"/>
    <property type="match status" value="1"/>
</dbReference>
<dbReference type="AlphaFoldDB" id="A0AAJ2F282"/>
<dbReference type="RefSeq" id="WP_209819067.1">
    <property type="nucleotide sequence ID" value="NZ_JAVDTL010000006.1"/>
</dbReference>
<keyword evidence="5 16" id="KW-0349">Heme</keyword>
<dbReference type="InterPro" id="IPR012744">
    <property type="entry name" value="Nitri_red_NirB"/>
</dbReference>
<feature type="binding site" evidence="16">
    <location>
        <position position="690"/>
    </location>
    <ligand>
        <name>[4Fe-4S] cluster</name>
        <dbReference type="ChEBI" id="CHEBI:49883"/>
    </ligand>
</feature>
<dbReference type="PANTHER" id="PTHR43809">
    <property type="entry name" value="NITRITE REDUCTASE (NADH) LARGE SUBUNIT"/>
    <property type="match status" value="1"/>
</dbReference>
<keyword evidence="12 16" id="KW-0411">Iron-sulfur</keyword>
<evidence type="ECO:0000256" key="10">
    <source>
        <dbReference type="ARBA" id="ARBA00023002"/>
    </source>
</evidence>
<keyword evidence="8 16" id="KW-0479">Metal-binding</keyword>
<keyword evidence="4 16" id="KW-0004">4Fe-4S</keyword>
<dbReference type="InterPro" id="IPR036188">
    <property type="entry name" value="FAD/NAD-bd_sf"/>
</dbReference>
<dbReference type="Pfam" id="PF01077">
    <property type="entry name" value="NIR_SIR"/>
    <property type="match status" value="1"/>
</dbReference>
<evidence type="ECO:0000259" key="17">
    <source>
        <dbReference type="Pfam" id="PF01077"/>
    </source>
</evidence>
<evidence type="ECO:0000256" key="8">
    <source>
        <dbReference type="ARBA" id="ARBA00022723"/>
    </source>
</evidence>
<dbReference type="Pfam" id="PF07992">
    <property type="entry name" value="Pyr_redox_2"/>
    <property type="match status" value="1"/>
</dbReference>
<comment type="cofactor">
    <cofactor evidence="16">
        <name>[4Fe-4S] cluster</name>
        <dbReference type="ChEBI" id="CHEBI:49883"/>
    </cofactor>
    <text evidence="16">Binds 1 [4Fe-4S] cluster per subunit.</text>
</comment>
<dbReference type="GO" id="GO:0051539">
    <property type="term" value="F:4 iron, 4 sulfur cluster binding"/>
    <property type="evidence" value="ECO:0007669"/>
    <property type="project" value="UniProtKB-KW"/>
</dbReference>
<dbReference type="GO" id="GO:0050660">
    <property type="term" value="F:flavin adenine dinucleotide binding"/>
    <property type="evidence" value="ECO:0007669"/>
    <property type="project" value="UniProtKB-UniRule"/>
</dbReference>
<comment type="caution">
    <text evidence="22">The sequence shown here is derived from an EMBL/GenBank/DDBJ whole genome shotgun (WGS) entry which is preliminary data.</text>
</comment>
<keyword evidence="7" id="KW-0001">2Fe-2S</keyword>
<evidence type="ECO:0000259" key="19">
    <source>
        <dbReference type="Pfam" id="PF04324"/>
    </source>
</evidence>
<dbReference type="Gene3D" id="3.30.390.30">
    <property type="match status" value="1"/>
</dbReference>
<dbReference type="PRINTS" id="PR00397">
    <property type="entry name" value="SIROHAEM"/>
</dbReference>
<feature type="binding site" evidence="16">
    <location>
        <position position="646"/>
    </location>
    <ligand>
        <name>[4Fe-4S] cluster</name>
        <dbReference type="ChEBI" id="CHEBI:49883"/>
    </ligand>
</feature>
<dbReference type="Gene3D" id="3.50.50.60">
    <property type="entry name" value="FAD/NAD(P)-binding domain"/>
    <property type="match status" value="2"/>
</dbReference>
<dbReference type="PROSITE" id="PS00365">
    <property type="entry name" value="NIR_SIR"/>
    <property type="match status" value="1"/>
</dbReference>
<dbReference type="FunFam" id="3.50.50.60:FF:000033">
    <property type="entry name" value="Nitrite reductase [NAD(P)H], large subunit"/>
    <property type="match status" value="1"/>
</dbReference>
<keyword evidence="10 22" id="KW-0560">Oxidoreductase</keyword>
<keyword evidence="24" id="KW-1185">Reference proteome</keyword>
<dbReference type="GO" id="GO:0106316">
    <property type="term" value="F:nitrite reductase (NADH) activity"/>
    <property type="evidence" value="ECO:0007669"/>
    <property type="project" value="UniProtKB-EC"/>
</dbReference>
<evidence type="ECO:0000256" key="16">
    <source>
        <dbReference type="PIRSR" id="PIRSR037149-1"/>
    </source>
</evidence>
<reference evidence="22 24" key="1">
    <citation type="submission" date="2023-07" db="EMBL/GenBank/DDBJ databases">
        <title>Sorghum-associated microbial communities from plants grown in Nebraska, USA.</title>
        <authorList>
            <person name="Schachtman D."/>
        </authorList>
    </citation>
    <scope>NUCLEOTIDE SEQUENCE</scope>
    <source>
        <strain evidence="23 24">BE105</strain>
        <strain evidence="22">BE69</strain>
    </source>
</reference>
<dbReference type="InterPro" id="IPR006067">
    <property type="entry name" value="NO2/SO3_Rdtase_4Fe4S_dom"/>
</dbReference>
<feature type="domain" description="NADH-rubredoxin oxidoreductase C-terminal" evidence="21">
    <location>
        <begin position="324"/>
        <end position="390"/>
    </location>
</feature>
<dbReference type="InterPro" id="IPR006066">
    <property type="entry name" value="NO2/SO3_Rdtase_FeS/sirohaem_BS"/>
</dbReference>
<keyword evidence="9 15" id="KW-0274">FAD</keyword>
<dbReference type="InterPro" id="IPR045854">
    <property type="entry name" value="NO2/SO3_Rdtase_4Fe4S_sf"/>
</dbReference>
<dbReference type="GO" id="GO:0046872">
    <property type="term" value="F:metal ion binding"/>
    <property type="evidence" value="ECO:0007669"/>
    <property type="project" value="UniProtKB-KW"/>
</dbReference>
<evidence type="ECO:0000256" key="14">
    <source>
        <dbReference type="ARBA" id="ARBA00034078"/>
    </source>
</evidence>
<comment type="similarity">
    <text evidence="3">Belongs to the nitrite and sulfite reductase 4Fe-4S domain family.</text>
</comment>
<dbReference type="SUPFAM" id="SSF55124">
    <property type="entry name" value="Nitrite/Sulfite reductase N-terminal domain-like"/>
    <property type="match status" value="1"/>
</dbReference>
<evidence type="ECO:0000313" key="24">
    <source>
        <dbReference type="Proteomes" id="UP001249076"/>
    </source>
</evidence>
<dbReference type="InterPro" id="IPR036136">
    <property type="entry name" value="Nit/Sulf_reduc_fer-like_dom_sf"/>
</dbReference>
<dbReference type="PANTHER" id="PTHR43809:SF1">
    <property type="entry name" value="NITRITE REDUCTASE (NADH) LARGE SUBUNIT"/>
    <property type="match status" value="1"/>
</dbReference>
<dbReference type="PRINTS" id="PR00411">
    <property type="entry name" value="PNDRDTASEI"/>
</dbReference>
<dbReference type="EMBL" id="JAVDTL010000006">
    <property type="protein sequence ID" value="MDR6768465.1"/>
    <property type="molecule type" value="Genomic_DNA"/>
</dbReference>
<keyword evidence="11 16" id="KW-0408">Iron</keyword>
<comment type="cofactor">
    <cofactor evidence="16">
        <name>siroheme</name>
        <dbReference type="ChEBI" id="CHEBI:60052"/>
    </cofactor>
    <text evidence="16">Binds 1 siroheme per subunit.</text>
</comment>
<dbReference type="InterPro" id="IPR041854">
    <property type="entry name" value="BFD-like_2Fe2S-bd_dom_sf"/>
</dbReference>
<dbReference type="PIRSF" id="PIRSF037149">
    <property type="entry name" value="NirB"/>
    <property type="match status" value="1"/>
</dbReference>
<dbReference type="InterPro" id="IPR007419">
    <property type="entry name" value="BFD-like_2Fe2S-bd_dom"/>
</dbReference>
<dbReference type="SUPFAM" id="SSF51905">
    <property type="entry name" value="FAD/NAD(P)-binding domain"/>
    <property type="match status" value="2"/>
</dbReference>
<dbReference type="FunFam" id="1.10.10.1100:FF:000002">
    <property type="entry name" value="Nitrite reductase large subunit"/>
    <property type="match status" value="1"/>
</dbReference>
<protein>
    <submittedName>
        <fullName evidence="22">Nitrite reductase (NADH) large subunit</fullName>
        <ecNumber evidence="22">1.7.1.15</ecNumber>
    </submittedName>
</protein>
<evidence type="ECO:0000256" key="12">
    <source>
        <dbReference type="ARBA" id="ARBA00023014"/>
    </source>
</evidence>
<feature type="binding site" evidence="16">
    <location>
        <position position="652"/>
    </location>
    <ligand>
        <name>[4Fe-4S] cluster</name>
        <dbReference type="ChEBI" id="CHEBI:49883"/>
    </ligand>
</feature>
<evidence type="ECO:0000313" key="23">
    <source>
        <dbReference type="EMBL" id="MDR6837180.1"/>
    </source>
</evidence>
<dbReference type="Proteomes" id="UP001249076">
    <property type="component" value="Unassembled WGS sequence"/>
</dbReference>
<dbReference type="Proteomes" id="UP001253458">
    <property type="component" value="Unassembled WGS sequence"/>
</dbReference>
<dbReference type="GO" id="GO:0050661">
    <property type="term" value="F:NADP binding"/>
    <property type="evidence" value="ECO:0007669"/>
    <property type="project" value="UniProtKB-UniRule"/>
</dbReference>
<dbReference type="InterPro" id="IPR052034">
    <property type="entry name" value="NasD-like"/>
</dbReference>
<feature type="domain" description="FAD/NAD(P)-binding" evidence="20">
    <location>
        <begin position="5"/>
        <end position="289"/>
    </location>
</feature>
<accession>A0AAJ2F282</accession>
<feature type="domain" description="BFD-like [2Fe-2S]-binding" evidence="19">
    <location>
        <begin position="428"/>
        <end position="475"/>
    </location>
</feature>
<evidence type="ECO:0000259" key="18">
    <source>
        <dbReference type="Pfam" id="PF03460"/>
    </source>
</evidence>
<dbReference type="Pfam" id="PF03460">
    <property type="entry name" value="NIR_SIR_ferr"/>
    <property type="match status" value="1"/>
</dbReference>
<evidence type="ECO:0000256" key="11">
    <source>
        <dbReference type="ARBA" id="ARBA00023004"/>
    </source>
</evidence>
<evidence type="ECO:0000313" key="25">
    <source>
        <dbReference type="Proteomes" id="UP001253458"/>
    </source>
</evidence>
<dbReference type="InterPro" id="IPR016156">
    <property type="entry name" value="FAD/NAD-linked_Rdtase_dimer_sf"/>
</dbReference>
<dbReference type="InterPro" id="IPR005117">
    <property type="entry name" value="NiRdtase/SiRdtase_haem-b_fer"/>
</dbReference>
<evidence type="ECO:0000256" key="1">
    <source>
        <dbReference type="ARBA" id="ARBA00001974"/>
    </source>
</evidence>
<feature type="domain" description="Nitrite/sulphite reductase 4Fe-4S" evidence="17">
    <location>
        <begin position="637"/>
        <end position="774"/>
    </location>
</feature>